<organism evidence="1 2">
    <name type="scientific">Trichoglossum hirsutum</name>
    <dbReference type="NCBI Taxonomy" id="265104"/>
    <lineage>
        <taxon>Eukaryota</taxon>
        <taxon>Fungi</taxon>
        <taxon>Dikarya</taxon>
        <taxon>Ascomycota</taxon>
        <taxon>Pezizomycotina</taxon>
        <taxon>Geoglossomycetes</taxon>
        <taxon>Geoglossales</taxon>
        <taxon>Geoglossaceae</taxon>
        <taxon>Trichoglossum</taxon>
    </lineage>
</organism>
<protein>
    <submittedName>
        <fullName evidence="1">Uncharacterized protein</fullName>
    </submittedName>
</protein>
<proteinExistence type="predicted"/>
<keyword evidence="2" id="KW-1185">Reference proteome</keyword>
<gene>
    <name evidence="1" type="ORF">GP486_007067</name>
</gene>
<dbReference type="AlphaFoldDB" id="A0A9P8L726"/>
<comment type="caution">
    <text evidence="1">The sequence shown here is derived from an EMBL/GenBank/DDBJ whole genome shotgun (WGS) entry which is preliminary data.</text>
</comment>
<dbReference type="Proteomes" id="UP000750711">
    <property type="component" value="Unassembled WGS sequence"/>
</dbReference>
<accession>A0A9P8L726</accession>
<evidence type="ECO:0000313" key="2">
    <source>
        <dbReference type="Proteomes" id="UP000750711"/>
    </source>
</evidence>
<dbReference type="EMBL" id="JAGHQM010001817">
    <property type="protein sequence ID" value="KAH0551714.1"/>
    <property type="molecule type" value="Genomic_DNA"/>
</dbReference>
<reference evidence="1" key="1">
    <citation type="submission" date="2021-03" db="EMBL/GenBank/DDBJ databases">
        <title>Comparative genomics and phylogenomic investigation of the class Geoglossomycetes provide insights into ecological specialization and systematics.</title>
        <authorList>
            <person name="Melie T."/>
            <person name="Pirro S."/>
            <person name="Miller A.N."/>
            <person name="Quandt A."/>
        </authorList>
    </citation>
    <scope>NUCLEOTIDE SEQUENCE</scope>
    <source>
        <strain evidence="1">CAQ_001_2017</strain>
    </source>
</reference>
<sequence length="565" mass="63472">MVVGYQALCKALFSQADEEPVMVASFVKNNGISENTFRKLIGEINASLSSNDTEVVQGYLLTFWGQHDELVYNKRYRKWLEEEVATILKAAERPKTIIGSTFQGDPPRDFLEYITSGLCEKNFDGIDGHIAHNCTGEIEFFPRTYLLAQRDEQFQGLQNGKIPSLQYTDLTKLDLKIADPERFANDQLEGSVITLHKSMISKAYIDNLANVTKSNLEGQGWAHVNASEANLPAEDLNLFFGLIRTSVQGLCHGPKIERILPRSDYLFLEDWVEKCYKDVESEARYLAQQRWDEGGEFKLPWHLVCEAVSKTHSDLDTEVIRGILQQQRSGAEAAFSKHVQGLQDDATLRFSDALKEKVLARLQNYRAGIQSLGDPKLREELCSTLLDYTLKALVPEFLQKCRNKNLVRGRSLERNVEKFQLALAGITTGMGKLKDPFASTMEAIDSFTKTVKAEALTDTDLEERKALQLREMANNMMKDEDGPRLFLTLVLVILAVHKPGIVYATGKYAPRLLKQLTDVIPAEKYQRLQQIKEAAKSGSMTCEEKAEIRAMASLANGSPSNGSSR</sequence>
<evidence type="ECO:0000313" key="1">
    <source>
        <dbReference type="EMBL" id="KAH0551714.1"/>
    </source>
</evidence>
<name>A0A9P8L726_9PEZI</name>